<keyword evidence="2" id="KW-1185">Reference proteome</keyword>
<accession>A0A9P6GYT8</accession>
<reference evidence="1 2" key="1">
    <citation type="journal article" date="2020" name="Genome Biol. Evol.">
        <title>Comparative genomics of strictly vertically transmitted, feminizing microsporidia endosymbionts of amphipod crustaceans.</title>
        <authorList>
            <person name="Cormier A."/>
            <person name="Chebbi M.A."/>
            <person name="Giraud I."/>
            <person name="Wattier R."/>
            <person name="Teixeira M."/>
            <person name="Gilbert C."/>
            <person name="Rigaud T."/>
            <person name="Cordaux R."/>
        </authorList>
    </citation>
    <scope>NUCLEOTIDE SEQUENCE [LARGE SCALE GENOMIC DNA]</scope>
    <source>
        <strain evidence="1 2">Ou3-Ou53</strain>
    </source>
</reference>
<dbReference type="OrthoDB" id="10608069at2759"/>
<protein>
    <submittedName>
        <fullName evidence="1">Uncharacterized protein</fullName>
    </submittedName>
</protein>
<comment type="caution">
    <text evidence="1">The sequence shown here is derived from an EMBL/GenBank/DDBJ whole genome shotgun (WGS) entry which is preliminary data.</text>
</comment>
<dbReference type="Proteomes" id="UP000740883">
    <property type="component" value="Unassembled WGS sequence"/>
</dbReference>
<proteinExistence type="predicted"/>
<dbReference type="AlphaFoldDB" id="A0A9P6GYT8"/>
<evidence type="ECO:0000313" key="2">
    <source>
        <dbReference type="Proteomes" id="UP000740883"/>
    </source>
</evidence>
<evidence type="ECO:0000313" key="1">
    <source>
        <dbReference type="EMBL" id="KAF9762712.1"/>
    </source>
</evidence>
<sequence>MKFVGLGDNLKVSEISACKQILLNILEEKEYSCLKECEFDLMGSVLFRAIPVKLRNCILFEYFYLGGYYDTIYRKYLKETNLSLEEISKVVPTDPFPVYSYCNIKYSCKREDLCIEDLLNKDLCIEGEDLEYLYLYLFELNESLNEEKLAFKYLMKLRESGEISYNDSLDLLPKIQMDYLLSSEFHPFDIYKYYYAKEEGEIYMK</sequence>
<organism evidence="1 2">
    <name type="scientific">Nosema granulosis</name>
    <dbReference type="NCBI Taxonomy" id="83296"/>
    <lineage>
        <taxon>Eukaryota</taxon>
        <taxon>Fungi</taxon>
        <taxon>Fungi incertae sedis</taxon>
        <taxon>Microsporidia</taxon>
        <taxon>Nosematidae</taxon>
        <taxon>Nosema</taxon>
    </lineage>
</organism>
<dbReference type="EMBL" id="SBJO01000141">
    <property type="protein sequence ID" value="KAF9762712.1"/>
    <property type="molecule type" value="Genomic_DNA"/>
</dbReference>
<gene>
    <name evidence="1" type="ORF">NGRA_1813</name>
</gene>
<name>A0A9P6GYT8_9MICR</name>